<evidence type="ECO:0000313" key="2">
    <source>
        <dbReference type="EMBL" id="TNN34696.1"/>
    </source>
</evidence>
<keyword evidence="3" id="KW-1185">Reference proteome</keyword>
<sequence length="76" mass="8370">MQAAGAERLYLRASVSAVSTASEKHRVSGGIEPDPEKGRESARPPKEAAHNPFIRAAVRTIVTEMPLWSRENSKRE</sequence>
<name>A0A4Z2F0G6_9TELE</name>
<accession>A0A4Z2F0G6</accession>
<organism evidence="2 3">
    <name type="scientific">Liparis tanakae</name>
    <name type="common">Tanaka's snailfish</name>
    <dbReference type="NCBI Taxonomy" id="230148"/>
    <lineage>
        <taxon>Eukaryota</taxon>
        <taxon>Metazoa</taxon>
        <taxon>Chordata</taxon>
        <taxon>Craniata</taxon>
        <taxon>Vertebrata</taxon>
        <taxon>Euteleostomi</taxon>
        <taxon>Actinopterygii</taxon>
        <taxon>Neopterygii</taxon>
        <taxon>Teleostei</taxon>
        <taxon>Neoteleostei</taxon>
        <taxon>Acanthomorphata</taxon>
        <taxon>Eupercaria</taxon>
        <taxon>Perciformes</taxon>
        <taxon>Cottioidei</taxon>
        <taxon>Cottales</taxon>
        <taxon>Liparidae</taxon>
        <taxon>Liparis</taxon>
    </lineage>
</organism>
<gene>
    <name evidence="2" type="ORF">EYF80_055135</name>
</gene>
<comment type="caution">
    <text evidence="2">The sequence shown here is derived from an EMBL/GenBank/DDBJ whole genome shotgun (WGS) entry which is preliminary data.</text>
</comment>
<reference evidence="2 3" key="1">
    <citation type="submission" date="2019-03" db="EMBL/GenBank/DDBJ databases">
        <title>First draft genome of Liparis tanakae, snailfish: a comprehensive survey of snailfish specific genes.</title>
        <authorList>
            <person name="Kim W."/>
            <person name="Song I."/>
            <person name="Jeong J.-H."/>
            <person name="Kim D."/>
            <person name="Kim S."/>
            <person name="Ryu S."/>
            <person name="Song J.Y."/>
            <person name="Lee S.K."/>
        </authorList>
    </citation>
    <scope>NUCLEOTIDE SEQUENCE [LARGE SCALE GENOMIC DNA]</scope>
    <source>
        <tissue evidence="2">Muscle</tissue>
    </source>
</reference>
<evidence type="ECO:0000313" key="3">
    <source>
        <dbReference type="Proteomes" id="UP000314294"/>
    </source>
</evidence>
<feature type="region of interest" description="Disordered" evidence="1">
    <location>
        <begin position="15"/>
        <end position="51"/>
    </location>
</feature>
<proteinExistence type="predicted"/>
<dbReference type="Proteomes" id="UP000314294">
    <property type="component" value="Unassembled WGS sequence"/>
</dbReference>
<feature type="compositionally biased region" description="Basic and acidic residues" evidence="1">
    <location>
        <begin position="34"/>
        <end position="49"/>
    </location>
</feature>
<dbReference type="AlphaFoldDB" id="A0A4Z2F0G6"/>
<evidence type="ECO:0000256" key="1">
    <source>
        <dbReference type="SAM" id="MobiDB-lite"/>
    </source>
</evidence>
<protein>
    <submittedName>
        <fullName evidence="2">Uncharacterized protein</fullName>
    </submittedName>
</protein>
<dbReference type="EMBL" id="SRLO01001910">
    <property type="protein sequence ID" value="TNN34696.1"/>
    <property type="molecule type" value="Genomic_DNA"/>
</dbReference>